<dbReference type="PANTHER" id="PTHR12677:SF59">
    <property type="entry name" value="GOLGI APPARATUS MEMBRANE PROTEIN TVP38-RELATED"/>
    <property type="match status" value="1"/>
</dbReference>
<keyword evidence="5 6" id="KW-0472">Membrane</keyword>
<dbReference type="InterPro" id="IPR032816">
    <property type="entry name" value="VTT_dom"/>
</dbReference>
<feature type="transmembrane region" description="Helical" evidence="6">
    <location>
        <begin position="217"/>
        <end position="237"/>
    </location>
</feature>
<reference evidence="8" key="1">
    <citation type="submission" date="2024-01" db="EMBL/GenBank/DDBJ databases">
        <title>Synechococcus elongatus PCC 11802, a close yet different native of Synechococcus elongatus PCC 11801.</title>
        <authorList>
            <person name="Jaiswal D."/>
            <person name="Sengupta A."/>
            <person name="Sengupta S."/>
            <person name="Pakrasi H.B."/>
            <person name="Wangikar P."/>
        </authorList>
    </citation>
    <scope>NUCLEOTIDE SEQUENCE</scope>
    <source>
        <strain evidence="8">PCC 11802</strain>
    </source>
</reference>
<dbReference type="InterPro" id="IPR015414">
    <property type="entry name" value="TMEM64"/>
</dbReference>
<gene>
    <name evidence="8" type="ORF">EKO22_00215</name>
</gene>
<dbReference type="GO" id="GO:0005886">
    <property type="term" value="C:plasma membrane"/>
    <property type="evidence" value="ECO:0007669"/>
    <property type="project" value="UniProtKB-SubCell"/>
</dbReference>
<comment type="similarity">
    <text evidence="6">Belongs to the TVP38/TMEM64 family.</text>
</comment>
<keyword evidence="2 6" id="KW-1003">Cell membrane</keyword>
<evidence type="ECO:0000256" key="2">
    <source>
        <dbReference type="ARBA" id="ARBA00022475"/>
    </source>
</evidence>
<evidence type="ECO:0000256" key="5">
    <source>
        <dbReference type="ARBA" id="ARBA00023136"/>
    </source>
</evidence>
<protein>
    <recommendedName>
        <fullName evidence="6">TVP38/TMEM64 family membrane protein</fullName>
    </recommendedName>
</protein>
<feature type="transmembrane region" description="Helical" evidence="6">
    <location>
        <begin position="180"/>
        <end position="197"/>
    </location>
</feature>
<evidence type="ECO:0000256" key="4">
    <source>
        <dbReference type="ARBA" id="ARBA00022989"/>
    </source>
</evidence>
<evidence type="ECO:0000259" key="7">
    <source>
        <dbReference type="Pfam" id="PF09335"/>
    </source>
</evidence>
<evidence type="ECO:0000313" key="8">
    <source>
        <dbReference type="EMBL" id="QFZ91009.2"/>
    </source>
</evidence>
<feature type="transmembrane region" description="Helical" evidence="6">
    <location>
        <begin position="62"/>
        <end position="87"/>
    </location>
</feature>
<accession>A0AAT9JLE6</accession>
<dbReference type="PANTHER" id="PTHR12677">
    <property type="entry name" value="GOLGI APPARATUS MEMBRANE PROTEIN TVP38-RELATED"/>
    <property type="match status" value="1"/>
</dbReference>
<keyword evidence="3 6" id="KW-0812">Transmembrane</keyword>
<sequence>MNCNSHLDPCVITDNLQTFISDITCSMPTPLLSQLIAIASDQATVWNLQVVLRDALATIHDLGSLGAIAFIGLYIVATVAFFPGILLTLGAGVLFGVVWGSLYVFIGATLGAIIAFLVGRYLTRRWVYRQLTSHPKFQAIDRAMGKSGLKIVLLTRLSPLFPFNFLNYAYGVTSVTLKDYALASIGMLPGTVLYVYMGSLAGDLASLSVGDLSRPKVADWAFHGLGFFATVAVTLYVTRIARQALQTVVSSAGE</sequence>
<evidence type="ECO:0000256" key="3">
    <source>
        <dbReference type="ARBA" id="ARBA00022692"/>
    </source>
</evidence>
<organism evidence="8">
    <name type="scientific">Synechococcus elongatus PCC 11802</name>
    <dbReference type="NCBI Taxonomy" id="2283154"/>
    <lineage>
        <taxon>Bacteria</taxon>
        <taxon>Bacillati</taxon>
        <taxon>Cyanobacteriota</taxon>
        <taxon>Cyanophyceae</taxon>
        <taxon>Synechococcales</taxon>
        <taxon>Synechococcaceae</taxon>
        <taxon>Synechococcus</taxon>
    </lineage>
</organism>
<proteinExistence type="inferred from homology"/>
<dbReference type="AlphaFoldDB" id="A0AAT9JLE6"/>
<comment type="subcellular location">
    <subcellularLocation>
        <location evidence="1 6">Cell membrane</location>
        <topology evidence="1 6">Multi-pass membrane protein</topology>
    </subcellularLocation>
</comment>
<evidence type="ECO:0000256" key="1">
    <source>
        <dbReference type="ARBA" id="ARBA00004651"/>
    </source>
</evidence>
<feature type="domain" description="VTT" evidence="7">
    <location>
        <begin position="82"/>
        <end position="199"/>
    </location>
</feature>
<dbReference type="RefSeq" id="WP_228382956.1">
    <property type="nucleotide sequence ID" value="NZ_CP034671.2"/>
</dbReference>
<feature type="transmembrane region" description="Helical" evidence="6">
    <location>
        <begin position="93"/>
        <end position="119"/>
    </location>
</feature>
<dbReference type="Pfam" id="PF09335">
    <property type="entry name" value="VTT_dom"/>
    <property type="match status" value="1"/>
</dbReference>
<name>A0AAT9JLE6_SYNEL</name>
<evidence type="ECO:0000256" key="6">
    <source>
        <dbReference type="RuleBase" id="RU366058"/>
    </source>
</evidence>
<dbReference type="EMBL" id="CP034671">
    <property type="protein sequence ID" value="QFZ91009.2"/>
    <property type="molecule type" value="Genomic_DNA"/>
</dbReference>
<comment type="caution">
    <text evidence="6">Lacks conserved residue(s) required for the propagation of feature annotation.</text>
</comment>
<keyword evidence="4 6" id="KW-1133">Transmembrane helix</keyword>